<feature type="repeat" description="PPR" evidence="3">
    <location>
        <begin position="434"/>
        <end position="468"/>
    </location>
</feature>
<feature type="repeat" description="PPR" evidence="3">
    <location>
        <begin position="477"/>
        <end position="511"/>
    </location>
</feature>
<dbReference type="PANTHER" id="PTHR46128:SF211">
    <property type="entry name" value="PENTACOTRIPEPTIDE-REPEAT REGION OF PRORP DOMAIN-CONTAINING PROTEIN"/>
    <property type="match status" value="1"/>
</dbReference>
<feature type="repeat" description="PPR" evidence="3">
    <location>
        <begin position="188"/>
        <end position="222"/>
    </location>
</feature>
<evidence type="ECO:0000256" key="1">
    <source>
        <dbReference type="ARBA" id="ARBA00007626"/>
    </source>
</evidence>
<dbReference type="Gene3D" id="1.25.40.10">
    <property type="entry name" value="Tetratricopeptide repeat domain"/>
    <property type="match status" value="5"/>
</dbReference>
<evidence type="ECO:0000256" key="2">
    <source>
        <dbReference type="ARBA" id="ARBA00022737"/>
    </source>
</evidence>
<gene>
    <name evidence="5" type="ORF">L1049_020479</name>
</gene>
<dbReference type="PROSITE" id="PS51375">
    <property type="entry name" value="PPR"/>
    <property type="match status" value="11"/>
</dbReference>
<dbReference type="Proteomes" id="UP001415857">
    <property type="component" value="Unassembled WGS sequence"/>
</dbReference>
<keyword evidence="2" id="KW-0677">Repeat</keyword>
<keyword evidence="6" id="KW-1185">Reference proteome</keyword>
<feature type="repeat" description="PPR" evidence="3">
    <location>
        <begin position="293"/>
        <end position="327"/>
    </location>
</feature>
<dbReference type="EMBL" id="JBBPBK010000001">
    <property type="protein sequence ID" value="KAK9292506.1"/>
    <property type="molecule type" value="Genomic_DNA"/>
</dbReference>
<feature type="repeat" description="PPR" evidence="3">
    <location>
        <begin position="399"/>
        <end position="433"/>
    </location>
</feature>
<dbReference type="InterPro" id="IPR057027">
    <property type="entry name" value="TPR_mt"/>
</dbReference>
<comment type="similarity">
    <text evidence="1">Belongs to the PPR family. P subfamily.</text>
</comment>
<accession>A0AAP0S800</accession>
<name>A0AAP0S800_LIQFO</name>
<feature type="repeat" description="PPR" evidence="3">
    <location>
        <begin position="328"/>
        <end position="362"/>
    </location>
</feature>
<feature type="repeat" description="PPR" evidence="3">
    <location>
        <begin position="581"/>
        <end position="615"/>
    </location>
</feature>
<evidence type="ECO:0000256" key="3">
    <source>
        <dbReference type="PROSITE-ProRule" id="PRU00708"/>
    </source>
</evidence>
<dbReference type="InterPro" id="IPR011990">
    <property type="entry name" value="TPR-like_helical_dom_sf"/>
</dbReference>
<dbReference type="PANTHER" id="PTHR46128">
    <property type="entry name" value="MITOCHONDRIAL GROUP I INTRON SPLICING FACTOR CCM1"/>
    <property type="match status" value="1"/>
</dbReference>
<sequence>MAYVSAPKPHQWKPRVFPTVSRVSNPFSLNFTRFFSSVDESIFTMDPIPDANPETPISDRQSEIGNANAVDGEAKVNSRIPRGKHRNAEKLEDIICRMMANRPWTTRLQNSIRNLVPEFDHSLVWNVLHGAKNSEHALQFFRWVERSGLFRHDRETHMKIIEILGRASKLNHARCILLDMPKKGVQWDEDLFVVLIESYGNAGIVQESVKIFQKMKELGMERTLKSYNALFKVILRRGRYMMAKRYFNAMLSEGVMPTCHTYNLMIWGYFLSLRVQTAVRFFEEMKERGISPDVVTYNTMINGYYRVKKMEEAEKLFVEMKGRNIEPTVISFTTMIKGYVSVGRVDDGLRLFEEMNSFGIKPNAVTYSTLLPGLCDAGKMPEARNILKEMVEKYFAPKDNSIFMRLISCQCKAGNLDAAADVLKAMIRLSIPTEAGHYGILIENFCKAGAYDQAIKLLDKLIEKEIILGPPSALEMEPSAYNPMIKYLCNHGQTGKAETLFRQLMKKGVQDPVAFNNLIRGHSKEESPDSAFEILKIMGRRGVPREADAYRLLIESFLRKGEPADAKSALDSMIENGHLPDSALFRSVMESLFEDGRVQTASRVMKTMVEKGVKENIDLVAKILEALLMRGHVEEALGRIDLLMNNNCVPDFDSLLSVLCEKGKTIAVLKLLDFGLERDCNINFSSYDKVLDALLAAGKTLNAYSILCKIMQKGGLTDWKSCEDLIRSLNEEGNTKQADILSRMITGGEKTSGGKKWKKQASISS</sequence>
<feature type="repeat" description="PPR" evidence="3">
    <location>
        <begin position="546"/>
        <end position="580"/>
    </location>
</feature>
<dbReference type="InterPro" id="IPR002885">
    <property type="entry name" value="PPR_rpt"/>
</dbReference>
<reference evidence="5 6" key="1">
    <citation type="journal article" date="2024" name="Plant J.">
        <title>Genome sequences and population genomics reveal climatic adaptation and genomic divergence between two closely related sweetgum species.</title>
        <authorList>
            <person name="Xu W.Q."/>
            <person name="Ren C.Q."/>
            <person name="Zhang X.Y."/>
            <person name="Comes H.P."/>
            <person name="Liu X.H."/>
            <person name="Li Y.G."/>
            <person name="Kettle C.J."/>
            <person name="Jalonen R."/>
            <person name="Gaisberger H."/>
            <person name="Ma Y.Z."/>
            <person name="Qiu Y.X."/>
        </authorList>
    </citation>
    <scope>NUCLEOTIDE SEQUENCE [LARGE SCALE GENOMIC DNA]</scope>
    <source>
        <strain evidence="5">Hangzhou</strain>
    </source>
</reference>
<dbReference type="Pfam" id="PF01535">
    <property type="entry name" value="PPR"/>
    <property type="match status" value="4"/>
</dbReference>
<evidence type="ECO:0000313" key="5">
    <source>
        <dbReference type="EMBL" id="KAK9292506.1"/>
    </source>
</evidence>
<protein>
    <recommendedName>
        <fullName evidence="4">Pentatricopeptide repeat-containing protein-mitochondrial domain-containing protein</fullName>
    </recommendedName>
</protein>
<feature type="repeat" description="PPR" evidence="3">
    <location>
        <begin position="258"/>
        <end position="292"/>
    </location>
</feature>
<feature type="repeat" description="PPR" evidence="3">
    <location>
        <begin position="363"/>
        <end position="397"/>
    </location>
</feature>
<evidence type="ECO:0000259" key="4">
    <source>
        <dbReference type="Pfam" id="PF23276"/>
    </source>
</evidence>
<comment type="caution">
    <text evidence="5">The sequence shown here is derived from an EMBL/GenBank/DDBJ whole genome shotgun (WGS) entry which is preliminary data.</text>
</comment>
<organism evidence="5 6">
    <name type="scientific">Liquidambar formosana</name>
    <name type="common">Formosan gum</name>
    <dbReference type="NCBI Taxonomy" id="63359"/>
    <lineage>
        <taxon>Eukaryota</taxon>
        <taxon>Viridiplantae</taxon>
        <taxon>Streptophyta</taxon>
        <taxon>Embryophyta</taxon>
        <taxon>Tracheophyta</taxon>
        <taxon>Spermatophyta</taxon>
        <taxon>Magnoliopsida</taxon>
        <taxon>eudicotyledons</taxon>
        <taxon>Gunneridae</taxon>
        <taxon>Pentapetalae</taxon>
        <taxon>Saxifragales</taxon>
        <taxon>Altingiaceae</taxon>
        <taxon>Liquidambar</taxon>
    </lineage>
</organism>
<dbReference type="SUPFAM" id="SSF81901">
    <property type="entry name" value="HCP-like"/>
    <property type="match status" value="1"/>
</dbReference>
<proteinExistence type="inferred from homology"/>
<feature type="domain" description="Pentatricopeptide repeat-containing protein-mitochondrial" evidence="4">
    <location>
        <begin position="525"/>
        <end position="638"/>
    </location>
</feature>
<dbReference type="Pfam" id="PF12854">
    <property type="entry name" value="PPR_1"/>
    <property type="match status" value="1"/>
</dbReference>
<dbReference type="NCBIfam" id="TIGR00756">
    <property type="entry name" value="PPR"/>
    <property type="match status" value="7"/>
</dbReference>
<dbReference type="Pfam" id="PF23276">
    <property type="entry name" value="TPR_24"/>
    <property type="match status" value="1"/>
</dbReference>
<evidence type="ECO:0000313" key="6">
    <source>
        <dbReference type="Proteomes" id="UP001415857"/>
    </source>
</evidence>
<dbReference type="Pfam" id="PF13041">
    <property type="entry name" value="PPR_2"/>
    <property type="match status" value="2"/>
</dbReference>
<dbReference type="InterPro" id="IPR050872">
    <property type="entry name" value="PPR_P_subfamily"/>
</dbReference>
<dbReference type="AlphaFoldDB" id="A0AAP0S800"/>
<feature type="repeat" description="PPR" evidence="3">
    <location>
        <begin position="223"/>
        <end position="257"/>
    </location>
</feature>